<keyword evidence="3" id="KW-0238">DNA-binding</keyword>
<accession>A0ABY4FIZ9</accession>
<feature type="domain" description="HTH lysR-type" evidence="5">
    <location>
        <begin position="7"/>
        <end position="65"/>
    </location>
</feature>
<evidence type="ECO:0000313" key="6">
    <source>
        <dbReference type="EMBL" id="UOQ56663.1"/>
    </source>
</evidence>
<name>A0ABY4FIZ9_9MICO</name>
<evidence type="ECO:0000256" key="3">
    <source>
        <dbReference type="ARBA" id="ARBA00023125"/>
    </source>
</evidence>
<dbReference type="EMBL" id="CP095045">
    <property type="protein sequence ID" value="UOQ56663.1"/>
    <property type="molecule type" value="Genomic_DNA"/>
</dbReference>
<dbReference type="PROSITE" id="PS50931">
    <property type="entry name" value="HTH_LYSR"/>
    <property type="match status" value="1"/>
</dbReference>
<dbReference type="SUPFAM" id="SSF53850">
    <property type="entry name" value="Periplasmic binding protein-like II"/>
    <property type="match status" value="1"/>
</dbReference>
<dbReference type="InterPro" id="IPR005119">
    <property type="entry name" value="LysR_subst-bd"/>
</dbReference>
<dbReference type="PRINTS" id="PR00039">
    <property type="entry name" value="HTHLYSR"/>
</dbReference>
<keyword evidence="2" id="KW-0805">Transcription regulation</keyword>
<organism evidence="6 7">
    <name type="scientific">Leucobacter allii</name>
    <dbReference type="NCBI Taxonomy" id="2932247"/>
    <lineage>
        <taxon>Bacteria</taxon>
        <taxon>Bacillati</taxon>
        <taxon>Actinomycetota</taxon>
        <taxon>Actinomycetes</taxon>
        <taxon>Micrococcales</taxon>
        <taxon>Microbacteriaceae</taxon>
        <taxon>Leucobacter</taxon>
    </lineage>
</organism>
<dbReference type="Proteomes" id="UP000831786">
    <property type="component" value="Chromosome"/>
</dbReference>
<dbReference type="Pfam" id="PF00126">
    <property type="entry name" value="HTH_1"/>
    <property type="match status" value="1"/>
</dbReference>
<dbReference type="InterPro" id="IPR000847">
    <property type="entry name" value="LysR_HTH_N"/>
</dbReference>
<sequence length="317" mass="33900">MVQRFPVTLTQLVYFTECAKSLNMTAASQELHVAQSAVSTAITQLERSLGASLFIRQHSKGLILTSAGETLLRDAQGIFGALTDAIDTIRADQHHVRGSVTVACFNTLSPFMLPQLLGGLRETHPELEVELIEGDHDACLSALRGGRAEIAITYDLPGGDGIARTVMAEFRPHVIVHPGHPLADAGTVALRQLADDPFVLLDLPSSSDYFLAILRDAGIAPNIRYRSASYETVRAMVSTGLGYSILNQRPRTTETYTGDRTVALEIADDAPSLSVEIASLAQVRRSSRARAVEEAVRALLADPAHPAAPIVPASSAG</sequence>
<keyword evidence="4" id="KW-0804">Transcription</keyword>
<dbReference type="InterPro" id="IPR036388">
    <property type="entry name" value="WH-like_DNA-bd_sf"/>
</dbReference>
<protein>
    <submittedName>
        <fullName evidence="6">LysR family transcriptional regulator</fullName>
    </submittedName>
</protein>
<evidence type="ECO:0000256" key="1">
    <source>
        <dbReference type="ARBA" id="ARBA00009437"/>
    </source>
</evidence>
<dbReference type="Gene3D" id="3.40.190.10">
    <property type="entry name" value="Periplasmic binding protein-like II"/>
    <property type="match status" value="2"/>
</dbReference>
<evidence type="ECO:0000256" key="4">
    <source>
        <dbReference type="ARBA" id="ARBA00023163"/>
    </source>
</evidence>
<keyword evidence="7" id="KW-1185">Reference proteome</keyword>
<dbReference type="InterPro" id="IPR036390">
    <property type="entry name" value="WH_DNA-bd_sf"/>
</dbReference>
<proteinExistence type="inferred from homology"/>
<dbReference type="RefSeq" id="WP_244727064.1">
    <property type="nucleotide sequence ID" value="NZ_CP095045.1"/>
</dbReference>
<gene>
    <name evidence="6" type="ORF">MUN78_13410</name>
</gene>
<comment type="similarity">
    <text evidence="1">Belongs to the LysR transcriptional regulatory family.</text>
</comment>
<evidence type="ECO:0000259" key="5">
    <source>
        <dbReference type="PROSITE" id="PS50931"/>
    </source>
</evidence>
<reference evidence="6 7" key="1">
    <citation type="submission" date="2022-04" db="EMBL/GenBank/DDBJ databases">
        <title>Leucobacter sp. isolated from rhizosphere of garlic.</title>
        <authorList>
            <person name="Won M."/>
            <person name="Lee C.-M."/>
            <person name="Woen H.-Y."/>
            <person name="Kwon S.-W."/>
        </authorList>
    </citation>
    <scope>NUCLEOTIDE SEQUENCE [LARGE SCALE GENOMIC DNA]</scope>
    <source>
        <strain evidence="6 7">H21R-40</strain>
    </source>
</reference>
<evidence type="ECO:0000256" key="2">
    <source>
        <dbReference type="ARBA" id="ARBA00023015"/>
    </source>
</evidence>
<dbReference type="SUPFAM" id="SSF46785">
    <property type="entry name" value="Winged helix' DNA-binding domain"/>
    <property type="match status" value="1"/>
</dbReference>
<dbReference type="Gene3D" id="1.10.10.10">
    <property type="entry name" value="Winged helix-like DNA-binding domain superfamily/Winged helix DNA-binding domain"/>
    <property type="match status" value="1"/>
</dbReference>
<dbReference type="Pfam" id="PF03466">
    <property type="entry name" value="LysR_substrate"/>
    <property type="match status" value="1"/>
</dbReference>
<evidence type="ECO:0000313" key="7">
    <source>
        <dbReference type="Proteomes" id="UP000831786"/>
    </source>
</evidence>
<dbReference type="CDD" id="cd08412">
    <property type="entry name" value="PBP2_PAO1_like"/>
    <property type="match status" value="1"/>
</dbReference>
<dbReference type="PANTHER" id="PTHR30346">
    <property type="entry name" value="TRANSCRIPTIONAL DUAL REGULATOR HCAR-RELATED"/>
    <property type="match status" value="1"/>
</dbReference>
<dbReference type="PANTHER" id="PTHR30346:SF0">
    <property type="entry name" value="HCA OPERON TRANSCRIPTIONAL ACTIVATOR HCAR"/>
    <property type="match status" value="1"/>
</dbReference>